<dbReference type="NCBIfam" id="NF047360">
    <property type="entry name" value="tail_chap_PVL"/>
    <property type="match status" value="1"/>
</dbReference>
<proteinExistence type="predicted"/>
<protein>
    <recommendedName>
        <fullName evidence="3">Phage protein</fullName>
    </recommendedName>
</protein>
<accession>A0A2C9X2F1</accession>
<dbReference type="EMBL" id="NGKW01000008">
    <property type="protein sequence ID" value="OTN87503.1"/>
    <property type="molecule type" value="Genomic_DNA"/>
</dbReference>
<gene>
    <name evidence="1" type="ORF">A5810_002820</name>
</gene>
<dbReference type="RefSeq" id="WP_086323847.1">
    <property type="nucleotide sequence ID" value="NZ_JACYZK010000088.1"/>
</dbReference>
<sequence length="113" mass="12560">MSKYQTTIKLMKKNEDGKYKPLQFKSAEFLPGPVVEEAAEVMEGMQNAVDGKSVSEALSRAYSFIADTLFEGQFTGEDYRQGIDAREIASLTGKLLKSVTAGFDETYTETKKK</sequence>
<evidence type="ECO:0008006" key="3">
    <source>
        <dbReference type="Google" id="ProtNLM"/>
    </source>
</evidence>
<name>A0A2C9X2F1_ENTFC</name>
<dbReference type="AlphaFoldDB" id="A0A2C9X2F1"/>
<dbReference type="Pfam" id="PF23857">
    <property type="entry name" value="Phage_TAC_19"/>
    <property type="match status" value="1"/>
</dbReference>
<evidence type="ECO:0000313" key="1">
    <source>
        <dbReference type="EMBL" id="OTN87503.1"/>
    </source>
</evidence>
<dbReference type="Proteomes" id="UP000194885">
    <property type="component" value="Unassembled WGS sequence"/>
</dbReference>
<evidence type="ECO:0000313" key="2">
    <source>
        <dbReference type="Proteomes" id="UP000194885"/>
    </source>
</evidence>
<dbReference type="InterPro" id="IPR057006">
    <property type="entry name" value="Phage_TAC_19"/>
</dbReference>
<comment type="caution">
    <text evidence="1">The sequence shown here is derived from an EMBL/GenBank/DDBJ whole genome shotgun (WGS) entry which is preliminary data.</text>
</comment>
<organism evidence="1 2">
    <name type="scientific">Enterococcus faecium</name>
    <name type="common">Streptococcus faecium</name>
    <dbReference type="NCBI Taxonomy" id="1352"/>
    <lineage>
        <taxon>Bacteria</taxon>
        <taxon>Bacillati</taxon>
        <taxon>Bacillota</taxon>
        <taxon>Bacilli</taxon>
        <taxon>Lactobacillales</taxon>
        <taxon>Enterococcaceae</taxon>
        <taxon>Enterococcus</taxon>
    </lineage>
</organism>
<reference evidence="1 2" key="1">
    <citation type="submission" date="2017-05" db="EMBL/GenBank/DDBJ databases">
        <title>The Genome Sequence of Enterococcus faecium 7H8_DIV0219.</title>
        <authorList>
            <consortium name="The Broad Institute Genomics Platform"/>
            <consortium name="The Broad Institute Genomic Center for Infectious Diseases"/>
            <person name="Earl A."/>
            <person name="Manson A."/>
            <person name="Schwartman J."/>
            <person name="Gilmore M."/>
            <person name="Abouelleil A."/>
            <person name="Cao P."/>
            <person name="Chapman S."/>
            <person name="Cusick C."/>
            <person name="Shea T."/>
            <person name="Young S."/>
            <person name="Neafsey D."/>
            <person name="Nusbaum C."/>
            <person name="Birren B."/>
        </authorList>
    </citation>
    <scope>NUCLEOTIDE SEQUENCE [LARGE SCALE GENOMIC DNA]</scope>
    <source>
        <strain evidence="1 2">7H8_DIV0219</strain>
    </source>
</reference>